<evidence type="ECO:0000256" key="1">
    <source>
        <dbReference type="ARBA" id="ARBA00022553"/>
    </source>
</evidence>
<keyword evidence="6" id="KW-1185">Reference proteome</keyword>
<organism evidence="5 6">
    <name type="scientific">Pseudovibrio ascidiaceicola</name>
    <dbReference type="NCBI Taxonomy" id="285279"/>
    <lineage>
        <taxon>Bacteria</taxon>
        <taxon>Pseudomonadati</taxon>
        <taxon>Pseudomonadota</taxon>
        <taxon>Alphaproteobacteria</taxon>
        <taxon>Hyphomicrobiales</taxon>
        <taxon>Stappiaceae</taxon>
        <taxon>Pseudovibrio</taxon>
    </lineage>
</organism>
<keyword evidence="2" id="KW-0902">Two-component regulatory system</keyword>
<dbReference type="SUPFAM" id="SSF52172">
    <property type="entry name" value="CheY-like"/>
    <property type="match status" value="1"/>
</dbReference>
<evidence type="ECO:0000313" key="6">
    <source>
        <dbReference type="Proteomes" id="UP000199598"/>
    </source>
</evidence>
<dbReference type="RefSeq" id="WP_093523371.1">
    <property type="nucleotide sequence ID" value="NZ_FOSK01000016.1"/>
</dbReference>
<name>A0A1I4EST6_9HYPH</name>
<dbReference type="CDD" id="cd17548">
    <property type="entry name" value="REC_DivK-like"/>
    <property type="match status" value="1"/>
</dbReference>
<evidence type="ECO:0000256" key="3">
    <source>
        <dbReference type="PROSITE-ProRule" id="PRU00169"/>
    </source>
</evidence>
<dbReference type="Pfam" id="PF00072">
    <property type="entry name" value="Response_reg"/>
    <property type="match status" value="1"/>
</dbReference>
<dbReference type="InterPro" id="IPR011006">
    <property type="entry name" value="CheY-like_superfamily"/>
</dbReference>
<evidence type="ECO:0000259" key="4">
    <source>
        <dbReference type="PROSITE" id="PS50110"/>
    </source>
</evidence>
<dbReference type="PANTHER" id="PTHR45339">
    <property type="entry name" value="HYBRID SIGNAL TRANSDUCTION HISTIDINE KINASE J"/>
    <property type="match status" value="1"/>
</dbReference>
<dbReference type="SMART" id="SM00448">
    <property type="entry name" value="REC"/>
    <property type="match status" value="1"/>
</dbReference>
<feature type="domain" description="Response regulatory" evidence="4">
    <location>
        <begin position="4"/>
        <end position="120"/>
    </location>
</feature>
<reference evidence="5 6" key="1">
    <citation type="submission" date="2016-10" db="EMBL/GenBank/DDBJ databases">
        <authorList>
            <person name="Varghese N."/>
            <person name="Submissions S."/>
        </authorList>
    </citation>
    <scope>NUCLEOTIDE SEQUENCE [LARGE SCALE GENOMIC DNA]</scope>
    <source>
        <strain evidence="5 6">DSM 16392</strain>
    </source>
</reference>
<dbReference type="PROSITE" id="PS50110">
    <property type="entry name" value="RESPONSE_REGULATORY"/>
    <property type="match status" value="1"/>
</dbReference>
<sequence>MQKTVLIVEDNELNMKLFNDLLEAHGYATLQSRNGMEALELARAHKPDLILMDIQLPEVSGLEVTKWIKEDDDLKVIPVIAVTAFAMKGDEERIRQGGCEAYISKPISVGNFLETVSGFLKDT</sequence>
<dbReference type="EMBL" id="FOSK01000016">
    <property type="protein sequence ID" value="SFL08764.1"/>
    <property type="molecule type" value="Genomic_DNA"/>
</dbReference>
<dbReference type="Gene3D" id="3.40.50.2300">
    <property type="match status" value="1"/>
</dbReference>
<evidence type="ECO:0000256" key="2">
    <source>
        <dbReference type="ARBA" id="ARBA00023012"/>
    </source>
</evidence>
<evidence type="ECO:0000313" key="5">
    <source>
        <dbReference type="EMBL" id="SFL08764.1"/>
    </source>
</evidence>
<accession>A0A1I4EST6</accession>
<gene>
    <name evidence="5" type="ORF">SAMN04488518_11649</name>
</gene>
<feature type="modified residue" description="4-aspartylphosphate" evidence="3">
    <location>
        <position position="53"/>
    </location>
</feature>
<proteinExistence type="predicted"/>
<protein>
    <submittedName>
        <fullName evidence="5">Two-component system, cell cycle response regulator DivK</fullName>
    </submittedName>
</protein>
<dbReference type="Proteomes" id="UP000199598">
    <property type="component" value="Unassembled WGS sequence"/>
</dbReference>
<comment type="caution">
    <text evidence="5">The sequence shown here is derived from an EMBL/GenBank/DDBJ whole genome shotgun (WGS) entry which is preliminary data.</text>
</comment>
<dbReference type="InterPro" id="IPR001789">
    <property type="entry name" value="Sig_transdc_resp-reg_receiver"/>
</dbReference>
<dbReference type="PANTHER" id="PTHR45339:SF1">
    <property type="entry name" value="HYBRID SIGNAL TRANSDUCTION HISTIDINE KINASE J"/>
    <property type="match status" value="1"/>
</dbReference>
<keyword evidence="1 3" id="KW-0597">Phosphoprotein</keyword>